<accession>W4GCB0</accession>
<gene>
    <name evidence="2" type="ORF">H257_08773</name>
</gene>
<evidence type="ECO:0000313" key="2">
    <source>
        <dbReference type="EMBL" id="ETV77327.1"/>
    </source>
</evidence>
<organism evidence="2">
    <name type="scientific">Aphanomyces astaci</name>
    <name type="common">Crayfish plague agent</name>
    <dbReference type="NCBI Taxonomy" id="112090"/>
    <lineage>
        <taxon>Eukaryota</taxon>
        <taxon>Sar</taxon>
        <taxon>Stramenopiles</taxon>
        <taxon>Oomycota</taxon>
        <taxon>Saprolegniomycetes</taxon>
        <taxon>Saprolegniales</taxon>
        <taxon>Verrucalvaceae</taxon>
        <taxon>Aphanomyces</taxon>
    </lineage>
</organism>
<name>W4GCB0_APHAT</name>
<dbReference type="OrthoDB" id="99780at2759"/>
<dbReference type="EMBL" id="KI913133">
    <property type="protein sequence ID" value="ETV77327.1"/>
    <property type="molecule type" value="Genomic_DNA"/>
</dbReference>
<keyword evidence="1" id="KW-0472">Membrane</keyword>
<dbReference type="GeneID" id="20810769"/>
<keyword evidence="1" id="KW-0812">Transmembrane</keyword>
<dbReference type="GO" id="GO:0003676">
    <property type="term" value="F:nucleic acid binding"/>
    <property type="evidence" value="ECO:0007669"/>
    <property type="project" value="InterPro"/>
</dbReference>
<proteinExistence type="predicted"/>
<dbReference type="PANTHER" id="PTHR47169">
    <property type="entry name" value="OS01G0541250 PROTEIN"/>
    <property type="match status" value="1"/>
</dbReference>
<sequence>MDAVCSTYDVNPTTVWRIFKRGQATKAASGVANVATRIKGNTGRRPTFSPDEVEQRVKCIPLHKRQTYRSLAAATGLFVFVLWTYVRKKWMTCRSSWTRPYLKDSQKAARLDFYNAFTTGSNNIEDMLNMVHVDEKWFYLTKLRRRFLLWHDEKIMPRHLQSKSHITKVMFLVAVARPREDWDDEISCWKIVERGPAQRSSHNRPAGTEVLKTVTVTKDVYRKLLVDFVVPAIKDKWKWPADDARRSIVIQQDNARGARTSQLTMLLLLLHPKMETGTFRSRTNQRNLGFFNSIQALQQALECQTMDELIDAVKEA</sequence>
<evidence type="ECO:0000256" key="1">
    <source>
        <dbReference type="SAM" id="Phobius"/>
    </source>
</evidence>
<dbReference type="InterPro" id="IPR036397">
    <property type="entry name" value="RNaseH_sf"/>
</dbReference>
<dbReference type="Gene3D" id="3.30.420.10">
    <property type="entry name" value="Ribonuclease H-like superfamily/Ribonuclease H"/>
    <property type="match status" value="1"/>
</dbReference>
<reference evidence="2" key="1">
    <citation type="submission" date="2013-12" db="EMBL/GenBank/DDBJ databases">
        <title>The Genome Sequence of Aphanomyces astaci APO3.</title>
        <authorList>
            <consortium name="The Broad Institute Genomics Platform"/>
            <person name="Russ C."/>
            <person name="Tyler B."/>
            <person name="van West P."/>
            <person name="Dieguez-Uribeondo J."/>
            <person name="Young S.K."/>
            <person name="Zeng Q."/>
            <person name="Gargeya S."/>
            <person name="Fitzgerald M."/>
            <person name="Abouelleil A."/>
            <person name="Alvarado L."/>
            <person name="Chapman S.B."/>
            <person name="Gainer-Dewar J."/>
            <person name="Goldberg J."/>
            <person name="Griggs A."/>
            <person name="Gujja S."/>
            <person name="Hansen M."/>
            <person name="Howarth C."/>
            <person name="Imamovic A."/>
            <person name="Ireland A."/>
            <person name="Larimer J."/>
            <person name="McCowan C."/>
            <person name="Murphy C."/>
            <person name="Pearson M."/>
            <person name="Poon T.W."/>
            <person name="Priest M."/>
            <person name="Roberts A."/>
            <person name="Saif S."/>
            <person name="Shea T."/>
            <person name="Sykes S."/>
            <person name="Wortman J."/>
            <person name="Nusbaum C."/>
            <person name="Birren B."/>
        </authorList>
    </citation>
    <scope>NUCLEOTIDE SEQUENCE [LARGE SCALE GENOMIC DNA]</scope>
    <source>
        <strain evidence="2">APO3</strain>
    </source>
</reference>
<dbReference type="AlphaFoldDB" id="W4GCB0"/>
<evidence type="ECO:0008006" key="3">
    <source>
        <dbReference type="Google" id="ProtNLM"/>
    </source>
</evidence>
<feature type="transmembrane region" description="Helical" evidence="1">
    <location>
        <begin position="68"/>
        <end position="86"/>
    </location>
</feature>
<protein>
    <recommendedName>
        <fullName evidence="3">DDE-1 domain-containing protein</fullName>
    </recommendedName>
</protein>
<dbReference type="RefSeq" id="XP_009833114.1">
    <property type="nucleotide sequence ID" value="XM_009834812.1"/>
</dbReference>
<dbReference type="VEuPathDB" id="FungiDB:H257_08773"/>
<keyword evidence="1" id="KW-1133">Transmembrane helix</keyword>